<comment type="similarity">
    <text evidence="8">Belongs to the protein kinase superfamily. CAMK Ser/Thr protein kinase family. Smok subfamily.</text>
</comment>
<protein>
    <recommendedName>
        <fullName evidence="1">non-specific serine/threonine protein kinase</fullName>
        <ecNumber evidence="1">2.7.11.1</ecNumber>
    </recommendedName>
</protein>
<evidence type="ECO:0000256" key="3">
    <source>
        <dbReference type="ARBA" id="ARBA00022679"/>
    </source>
</evidence>
<evidence type="ECO:0000256" key="12">
    <source>
        <dbReference type="SAM" id="MobiDB-lite"/>
    </source>
</evidence>
<dbReference type="InterPro" id="IPR000719">
    <property type="entry name" value="Prot_kinase_dom"/>
</dbReference>
<name>A0A8I6GI15_RAT</name>
<evidence type="ECO:0000256" key="4">
    <source>
        <dbReference type="ARBA" id="ARBA00022741"/>
    </source>
</evidence>
<evidence type="ECO:0000256" key="1">
    <source>
        <dbReference type="ARBA" id="ARBA00012513"/>
    </source>
</evidence>
<dbReference type="AGR" id="RGD:1560718"/>
<dbReference type="Gene3D" id="1.10.510.10">
    <property type="entry name" value="Transferase(Phosphotransferase) domain 1"/>
    <property type="match status" value="1"/>
</dbReference>
<feature type="region of interest" description="Disordered" evidence="12">
    <location>
        <begin position="438"/>
        <end position="457"/>
    </location>
</feature>
<dbReference type="Gene3D" id="1.10.8.10">
    <property type="entry name" value="DNA helicase RuvA subunit, C-terminal domain"/>
    <property type="match status" value="1"/>
</dbReference>
<dbReference type="GeneTree" id="ENSGT00940000160886"/>
<accession>A0A8I6GI15</accession>
<dbReference type="CDD" id="cd14337">
    <property type="entry name" value="UBA_MARK_Par1"/>
    <property type="match status" value="1"/>
</dbReference>
<reference evidence="15" key="1">
    <citation type="submission" date="2024-01" db="EMBL/GenBank/DDBJ databases">
        <title>GRCr8: a new rat reference genome assembly contstructed from accurate long reads and long range scaffolding.</title>
        <authorList>
            <person name="Doris P.A."/>
            <person name="Kalbfleisch T."/>
            <person name="Li K."/>
            <person name="Howe K."/>
            <person name="Wood J."/>
        </authorList>
    </citation>
    <scope>NUCLEOTIDE SEQUENCE [LARGE SCALE GENOMIC DNA]</scope>
    <source>
        <strain evidence="15">Brown Norway</strain>
    </source>
</reference>
<dbReference type="GO" id="GO:0005524">
    <property type="term" value="F:ATP binding"/>
    <property type="evidence" value="ECO:0007669"/>
    <property type="project" value="UniProtKB-UniRule"/>
</dbReference>
<dbReference type="Pfam" id="PF00069">
    <property type="entry name" value="Pkinase"/>
    <property type="match status" value="1"/>
</dbReference>
<evidence type="ECO:0000256" key="11">
    <source>
        <dbReference type="PROSITE-ProRule" id="PRU10141"/>
    </source>
</evidence>
<evidence type="ECO:0000256" key="5">
    <source>
        <dbReference type="ARBA" id="ARBA00022777"/>
    </source>
</evidence>
<dbReference type="FunFam" id="3.30.200.20:FF:000003">
    <property type="entry name" value="Non-specific serine/threonine protein kinase"/>
    <property type="match status" value="1"/>
</dbReference>
<dbReference type="InterPro" id="IPR011009">
    <property type="entry name" value="Kinase-like_dom_sf"/>
</dbReference>
<dbReference type="PANTHER" id="PTHR24346">
    <property type="entry name" value="MAP/MICROTUBULE AFFINITY-REGULATING KINASE"/>
    <property type="match status" value="1"/>
</dbReference>
<keyword evidence="2" id="KW-0723">Serine/threonine-protein kinase</keyword>
<dbReference type="InterPro" id="IPR008271">
    <property type="entry name" value="Ser/Thr_kinase_AS"/>
</dbReference>
<evidence type="ECO:0000313" key="17">
    <source>
        <dbReference type="RGD" id="1560718"/>
    </source>
</evidence>
<dbReference type="GlyGen" id="A0A8I6GI15">
    <property type="glycosylation" value="1 site"/>
</dbReference>
<gene>
    <name evidence="15 17" type="primary">Smok2al1</name>
    <name evidence="17" type="synonym">RGD1560718</name>
</gene>
<comment type="catalytic activity">
    <reaction evidence="10">
        <text>L-seryl-[protein] + ATP = O-phospho-L-seryl-[protein] + ADP + H(+)</text>
        <dbReference type="Rhea" id="RHEA:17989"/>
        <dbReference type="Rhea" id="RHEA-COMP:9863"/>
        <dbReference type="Rhea" id="RHEA-COMP:11604"/>
        <dbReference type="ChEBI" id="CHEBI:15378"/>
        <dbReference type="ChEBI" id="CHEBI:29999"/>
        <dbReference type="ChEBI" id="CHEBI:30616"/>
        <dbReference type="ChEBI" id="CHEBI:83421"/>
        <dbReference type="ChEBI" id="CHEBI:456216"/>
        <dbReference type="EC" id="2.7.11.1"/>
    </reaction>
</comment>
<keyword evidence="4 11" id="KW-0547">Nucleotide-binding</keyword>
<proteinExistence type="inferred from homology"/>
<dbReference type="SMART" id="SM00220">
    <property type="entry name" value="S_TKc"/>
    <property type="match status" value="1"/>
</dbReference>
<dbReference type="OMA" id="FCAGFIR"/>
<dbReference type="CDD" id="cd14003">
    <property type="entry name" value="STKc_AMPK-like"/>
    <property type="match status" value="1"/>
</dbReference>
<evidence type="ECO:0000259" key="13">
    <source>
        <dbReference type="PROSITE" id="PS50011"/>
    </source>
</evidence>
<evidence type="ECO:0000313" key="15">
    <source>
        <dbReference type="Ensembl" id="ENSRNOP00000082725.1"/>
    </source>
</evidence>
<evidence type="ECO:0000256" key="10">
    <source>
        <dbReference type="ARBA" id="ARBA00048679"/>
    </source>
</evidence>
<evidence type="ECO:0000256" key="6">
    <source>
        <dbReference type="ARBA" id="ARBA00022840"/>
    </source>
</evidence>
<dbReference type="CTD" id="499027"/>
<dbReference type="RefSeq" id="NP_001388787.1">
    <property type="nucleotide sequence ID" value="NM_001401858.1"/>
</dbReference>
<dbReference type="GO" id="GO:0004674">
    <property type="term" value="F:protein serine/threonine kinase activity"/>
    <property type="evidence" value="ECO:0000318"/>
    <property type="project" value="GO_Central"/>
</dbReference>
<dbReference type="PROSITE" id="PS50011">
    <property type="entry name" value="PROTEIN_KINASE_DOM"/>
    <property type="match status" value="1"/>
</dbReference>
<sequence length="501" mass="56566">MSFRSKRESERLRSQGSSCTESFCSQYLVLNTIGHGFHAAVKLAVHRLTGTPVAVKMLLKRQQWCQQVTSEVEIMMRINHPNIVSLIQVIDTEKITYLIMELAKGNQLYSRIKEAGHLQEDEARGIFRQLLSAVGYCHKEGIIHRDLKPDNILVDTKGRIKIVDFGSATQVRPGQKLRTHYGTYAFSAPELFLGKFYEGPKVDVWALGVILYYMTVGKLPFEAVRLPLLRRQVVLGTYAEPLGLSEELQDLLSLLMKVNSQQRPTIPDLLTHPWLKIDSEGFPQPCKELIPLRPDPAILRAMQDIGFEAQEVKDSLDQKKFNQSMACYYFLEKQALQECDIPTRPHPCMTPFPTLDYPATSVRGLRRRGSEPRWLGSSSDSQGSDLGQTASHGLVKRASWPGGLLCRPHQITPTVELTHRISISDPCFYSVHSKGKKTINTKSTEDKSSASAEVKPVASRPWPKRFRGWVKNIRNGLMNLCCCIPSRKKPPLGHNRVVPQK</sequence>
<dbReference type="PANTHER" id="PTHR24346:SF95">
    <property type="entry name" value="SPERM MOTILITY KINASE 3A"/>
    <property type="match status" value="1"/>
</dbReference>
<keyword evidence="3" id="KW-0808">Transferase</keyword>
<evidence type="ECO:0000259" key="14">
    <source>
        <dbReference type="PROSITE" id="PS50030"/>
    </source>
</evidence>
<dbReference type="InterPro" id="IPR015940">
    <property type="entry name" value="UBA"/>
</dbReference>
<dbReference type="PROSITE" id="PS50030">
    <property type="entry name" value="UBA"/>
    <property type="match status" value="1"/>
</dbReference>
<dbReference type="Ensembl" id="ENSRNOT00000099463.2">
    <property type="protein sequence ID" value="ENSRNOP00000082725.1"/>
    <property type="gene ID" value="ENSRNOG00000087726.1"/>
</dbReference>
<dbReference type="PROSITE" id="PS00107">
    <property type="entry name" value="PROTEIN_KINASE_ATP"/>
    <property type="match status" value="1"/>
</dbReference>
<keyword evidence="16" id="KW-1185">Reference proteome</keyword>
<keyword evidence="5" id="KW-0418">Kinase</keyword>
<evidence type="ECO:0000313" key="16">
    <source>
        <dbReference type="Proteomes" id="UP000002494"/>
    </source>
</evidence>
<dbReference type="RGD" id="1560718">
    <property type="gene designation" value="Smok2al1"/>
</dbReference>
<feature type="compositionally biased region" description="Low complexity" evidence="12">
    <location>
        <begin position="375"/>
        <end position="388"/>
    </location>
</feature>
<keyword evidence="6 11" id="KW-0067">ATP-binding</keyword>
<evidence type="ECO:0000256" key="8">
    <source>
        <dbReference type="ARBA" id="ARBA00038181"/>
    </source>
</evidence>
<evidence type="ECO:0000256" key="2">
    <source>
        <dbReference type="ARBA" id="ARBA00022527"/>
    </source>
</evidence>
<comment type="catalytic activity">
    <reaction evidence="9">
        <text>L-threonyl-[protein] + ATP = O-phospho-L-threonyl-[protein] + ADP + H(+)</text>
        <dbReference type="Rhea" id="RHEA:46608"/>
        <dbReference type="Rhea" id="RHEA-COMP:11060"/>
        <dbReference type="Rhea" id="RHEA-COMP:11605"/>
        <dbReference type="ChEBI" id="CHEBI:15378"/>
        <dbReference type="ChEBI" id="CHEBI:30013"/>
        <dbReference type="ChEBI" id="CHEBI:30616"/>
        <dbReference type="ChEBI" id="CHEBI:61977"/>
        <dbReference type="ChEBI" id="CHEBI:456216"/>
        <dbReference type="EC" id="2.7.11.1"/>
    </reaction>
</comment>
<feature type="binding site" evidence="11">
    <location>
        <position position="56"/>
    </location>
    <ligand>
        <name>ATP</name>
        <dbReference type="ChEBI" id="CHEBI:30616"/>
    </ligand>
</feature>
<dbReference type="EC" id="2.7.11.1" evidence="1"/>
<dbReference type="RefSeq" id="XP_063126845.1">
    <property type="nucleotide sequence ID" value="XM_063270775.1"/>
</dbReference>
<dbReference type="SMR" id="A0A8I6GI15"/>
<feature type="domain" description="UBA" evidence="14">
    <location>
        <begin position="293"/>
        <end position="333"/>
    </location>
</feature>
<evidence type="ECO:0000256" key="9">
    <source>
        <dbReference type="ARBA" id="ARBA00047899"/>
    </source>
</evidence>
<feature type="domain" description="Protein kinase" evidence="13">
    <location>
        <begin position="27"/>
        <end position="275"/>
    </location>
</feature>
<organism evidence="15 16">
    <name type="scientific">Rattus norvegicus</name>
    <name type="common">Rat</name>
    <dbReference type="NCBI Taxonomy" id="10116"/>
    <lineage>
        <taxon>Eukaryota</taxon>
        <taxon>Metazoa</taxon>
        <taxon>Chordata</taxon>
        <taxon>Craniata</taxon>
        <taxon>Vertebrata</taxon>
        <taxon>Euteleostomi</taxon>
        <taxon>Mammalia</taxon>
        <taxon>Eutheria</taxon>
        <taxon>Euarchontoglires</taxon>
        <taxon>Glires</taxon>
        <taxon>Rodentia</taxon>
        <taxon>Myomorpha</taxon>
        <taxon>Muroidea</taxon>
        <taxon>Muridae</taxon>
        <taxon>Murinae</taxon>
        <taxon>Rattus</taxon>
    </lineage>
</organism>
<reference evidence="15" key="2">
    <citation type="submission" date="2025-08" db="UniProtKB">
        <authorList>
            <consortium name="Ensembl"/>
        </authorList>
    </citation>
    <scope>IDENTIFICATION</scope>
    <source>
        <strain evidence="15">Brown Norway</strain>
    </source>
</reference>
<dbReference type="SUPFAM" id="SSF56112">
    <property type="entry name" value="Protein kinase-like (PK-like)"/>
    <property type="match status" value="1"/>
</dbReference>
<dbReference type="PROSITE" id="PS00108">
    <property type="entry name" value="PROTEIN_KINASE_ST"/>
    <property type="match status" value="1"/>
</dbReference>
<evidence type="ECO:0000256" key="7">
    <source>
        <dbReference type="ARBA" id="ARBA00037391"/>
    </source>
</evidence>
<dbReference type="KEGG" id="rno:499027"/>
<dbReference type="Proteomes" id="UP000002494">
    <property type="component" value="Chromosome 1"/>
</dbReference>
<dbReference type="Gene3D" id="3.30.200.20">
    <property type="entry name" value="Phosphorylase Kinase, domain 1"/>
    <property type="match status" value="1"/>
</dbReference>
<dbReference type="FunFam" id="1.10.510.10:FF:000592">
    <property type="entry name" value="CAMK family protein kinase"/>
    <property type="match status" value="1"/>
</dbReference>
<feature type="region of interest" description="Disordered" evidence="12">
    <location>
        <begin position="361"/>
        <end position="388"/>
    </location>
</feature>
<dbReference type="AlphaFoldDB" id="A0A8I6GI15"/>
<reference evidence="15" key="3">
    <citation type="submission" date="2025-09" db="UniProtKB">
        <authorList>
            <consortium name="Ensembl"/>
        </authorList>
    </citation>
    <scope>IDENTIFICATION</scope>
    <source>
        <strain evidence="15">Brown Norway</strain>
    </source>
</reference>
<dbReference type="GeneID" id="499027"/>
<dbReference type="InterPro" id="IPR017441">
    <property type="entry name" value="Protein_kinase_ATP_BS"/>
</dbReference>
<dbReference type="FunFam" id="1.10.8.10:FF:000005">
    <property type="entry name" value="Non-specific serine/threonine protein kinase"/>
    <property type="match status" value="1"/>
</dbReference>
<comment type="function">
    <text evidence="7">May play a role in sperm motility, especially in the regulation of flagellar function.</text>
</comment>